<keyword evidence="2" id="KW-1185">Reference proteome</keyword>
<evidence type="ECO:0000313" key="1">
    <source>
        <dbReference type="EMBL" id="MFD1659395.1"/>
    </source>
</evidence>
<feature type="non-terminal residue" evidence="1">
    <location>
        <position position="1"/>
    </location>
</feature>
<sequence length="30" mass="3000">TAIVTEEGVASPVTAGALAALCDRSRQVTI</sequence>
<accession>A0ABW4ITY5</accession>
<dbReference type="GO" id="GO:0016853">
    <property type="term" value="F:isomerase activity"/>
    <property type="evidence" value="ECO:0007669"/>
    <property type="project" value="UniProtKB-KW"/>
</dbReference>
<gene>
    <name evidence="1" type="ORF">ACFSL4_14565</name>
</gene>
<organism evidence="1 2">
    <name type="scientific">Streptomyces caeni</name>
    <dbReference type="NCBI Taxonomy" id="2307231"/>
    <lineage>
        <taxon>Bacteria</taxon>
        <taxon>Bacillati</taxon>
        <taxon>Actinomycetota</taxon>
        <taxon>Actinomycetes</taxon>
        <taxon>Kitasatosporales</taxon>
        <taxon>Streptomycetaceae</taxon>
        <taxon>Streptomyces</taxon>
    </lineage>
</organism>
<reference evidence="2" key="1">
    <citation type="journal article" date="2019" name="Int. J. Syst. Evol. Microbiol.">
        <title>The Global Catalogue of Microorganisms (GCM) 10K type strain sequencing project: providing services to taxonomists for standard genome sequencing and annotation.</title>
        <authorList>
            <consortium name="The Broad Institute Genomics Platform"/>
            <consortium name="The Broad Institute Genome Sequencing Center for Infectious Disease"/>
            <person name="Wu L."/>
            <person name="Ma J."/>
        </authorList>
    </citation>
    <scope>NUCLEOTIDE SEQUENCE [LARGE SCALE GENOMIC DNA]</scope>
    <source>
        <strain evidence="2">CGMCC 1.12470</strain>
    </source>
</reference>
<dbReference type="Proteomes" id="UP001597261">
    <property type="component" value="Unassembled WGS sequence"/>
</dbReference>
<comment type="caution">
    <text evidence="1">The sequence shown here is derived from an EMBL/GenBank/DDBJ whole genome shotgun (WGS) entry which is preliminary data.</text>
</comment>
<protein>
    <submittedName>
        <fullName evidence="1">S-methyl-5-thioribose-1-phosphate isomerase</fullName>
    </submittedName>
</protein>
<keyword evidence="1" id="KW-0413">Isomerase</keyword>
<name>A0ABW4ITY5_9ACTN</name>
<evidence type="ECO:0000313" key="2">
    <source>
        <dbReference type="Proteomes" id="UP001597261"/>
    </source>
</evidence>
<dbReference type="EMBL" id="JBHUDX010000034">
    <property type="protein sequence ID" value="MFD1659395.1"/>
    <property type="molecule type" value="Genomic_DNA"/>
</dbReference>
<proteinExistence type="predicted"/>